<dbReference type="EMBL" id="JARK01001393">
    <property type="protein sequence ID" value="EYC10105.1"/>
    <property type="molecule type" value="Genomic_DNA"/>
</dbReference>
<name>A0A016U4N8_9BILA</name>
<dbReference type="AlphaFoldDB" id="A0A016U4N8"/>
<gene>
    <name evidence="2" type="primary">Acey_s0057.g2761</name>
    <name evidence="2" type="ORF">Y032_0057g2761</name>
</gene>
<evidence type="ECO:0000313" key="2">
    <source>
        <dbReference type="EMBL" id="EYC10105.1"/>
    </source>
</evidence>
<keyword evidence="3" id="KW-1185">Reference proteome</keyword>
<accession>A0A016U4N8</accession>
<feature type="region of interest" description="Disordered" evidence="1">
    <location>
        <begin position="26"/>
        <end position="47"/>
    </location>
</feature>
<organism evidence="2 3">
    <name type="scientific">Ancylostoma ceylanicum</name>
    <dbReference type="NCBI Taxonomy" id="53326"/>
    <lineage>
        <taxon>Eukaryota</taxon>
        <taxon>Metazoa</taxon>
        <taxon>Ecdysozoa</taxon>
        <taxon>Nematoda</taxon>
        <taxon>Chromadorea</taxon>
        <taxon>Rhabditida</taxon>
        <taxon>Rhabditina</taxon>
        <taxon>Rhabditomorpha</taxon>
        <taxon>Strongyloidea</taxon>
        <taxon>Ancylostomatidae</taxon>
        <taxon>Ancylostomatinae</taxon>
        <taxon>Ancylostoma</taxon>
    </lineage>
</organism>
<sequence>MEMIACATSRGSGKAGHRFSSVFLPSEPAASAQQTTRMPAPRSRPLSKAAWSLRTLEAARKSSNVWKPSNA</sequence>
<evidence type="ECO:0000256" key="1">
    <source>
        <dbReference type="SAM" id="MobiDB-lite"/>
    </source>
</evidence>
<proteinExistence type="predicted"/>
<reference evidence="3" key="1">
    <citation type="journal article" date="2015" name="Nat. Genet.">
        <title>The genome and transcriptome of the zoonotic hookworm Ancylostoma ceylanicum identify infection-specific gene families.</title>
        <authorList>
            <person name="Schwarz E.M."/>
            <person name="Hu Y."/>
            <person name="Antoshechkin I."/>
            <person name="Miller M.M."/>
            <person name="Sternberg P.W."/>
            <person name="Aroian R.V."/>
        </authorList>
    </citation>
    <scope>NUCLEOTIDE SEQUENCE</scope>
    <source>
        <strain evidence="3">HY135</strain>
    </source>
</reference>
<protein>
    <submittedName>
        <fullName evidence="2">Uncharacterized protein</fullName>
    </submittedName>
</protein>
<comment type="caution">
    <text evidence="2">The sequence shown here is derived from an EMBL/GenBank/DDBJ whole genome shotgun (WGS) entry which is preliminary data.</text>
</comment>
<dbReference type="Proteomes" id="UP000024635">
    <property type="component" value="Unassembled WGS sequence"/>
</dbReference>
<evidence type="ECO:0000313" key="3">
    <source>
        <dbReference type="Proteomes" id="UP000024635"/>
    </source>
</evidence>